<evidence type="ECO:0000313" key="2">
    <source>
        <dbReference type="Proteomes" id="UP000655443"/>
    </source>
</evidence>
<dbReference type="RefSeq" id="WP_189956570.1">
    <property type="nucleotide sequence ID" value="NZ_BMVG01000017.1"/>
</dbReference>
<accession>A0A918YLS1</accession>
<protein>
    <submittedName>
        <fullName evidence="1">Uncharacterized protein</fullName>
    </submittedName>
</protein>
<dbReference type="Proteomes" id="UP000655443">
    <property type="component" value="Unassembled WGS sequence"/>
</dbReference>
<sequence>MTGFRPGGMGDKGGTDTPAAFAGSLAATIEHKLHDLVRTETGKEPFALDDNSPDARARRALFVAISQAVVEHLHDHASDGLLAWDSAHHPCTVNIRVDAS</sequence>
<keyword evidence="2" id="KW-1185">Reference proteome</keyword>
<dbReference type="EMBL" id="BMVG01000017">
    <property type="protein sequence ID" value="GHE08567.1"/>
    <property type="molecule type" value="Genomic_DNA"/>
</dbReference>
<evidence type="ECO:0000313" key="1">
    <source>
        <dbReference type="EMBL" id="GHE08567.1"/>
    </source>
</evidence>
<comment type="caution">
    <text evidence="1">The sequence shown here is derived from an EMBL/GenBank/DDBJ whole genome shotgun (WGS) entry which is preliminary data.</text>
</comment>
<reference evidence="1" key="1">
    <citation type="journal article" date="2014" name="Int. J. Syst. Evol. Microbiol.">
        <title>Complete genome sequence of Corynebacterium casei LMG S-19264T (=DSM 44701T), isolated from a smear-ripened cheese.</title>
        <authorList>
            <consortium name="US DOE Joint Genome Institute (JGI-PGF)"/>
            <person name="Walter F."/>
            <person name="Albersmeier A."/>
            <person name="Kalinowski J."/>
            <person name="Ruckert C."/>
        </authorList>
    </citation>
    <scope>NUCLEOTIDE SEQUENCE</scope>
    <source>
        <strain evidence="1">JCM 4714</strain>
    </source>
</reference>
<gene>
    <name evidence="1" type="ORF">GCM10010339_57820</name>
</gene>
<name>A0A918YLS1_9ACTN</name>
<proteinExistence type="predicted"/>
<organism evidence="1 2">
    <name type="scientific">Streptomyces alanosinicus</name>
    <dbReference type="NCBI Taxonomy" id="68171"/>
    <lineage>
        <taxon>Bacteria</taxon>
        <taxon>Bacillati</taxon>
        <taxon>Actinomycetota</taxon>
        <taxon>Actinomycetes</taxon>
        <taxon>Kitasatosporales</taxon>
        <taxon>Streptomycetaceae</taxon>
        <taxon>Streptomyces</taxon>
    </lineage>
</organism>
<reference evidence="1" key="2">
    <citation type="submission" date="2020-09" db="EMBL/GenBank/DDBJ databases">
        <authorList>
            <person name="Sun Q."/>
            <person name="Ohkuma M."/>
        </authorList>
    </citation>
    <scope>NUCLEOTIDE SEQUENCE</scope>
    <source>
        <strain evidence="1">JCM 4714</strain>
    </source>
</reference>
<dbReference type="AlphaFoldDB" id="A0A918YLS1"/>